<dbReference type="InterPro" id="IPR051604">
    <property type="entry name" value="Ergot_Alk_Oxidoreductase"/>
</dbReference>
<organism evidence="2 3">
    <name type="scientific">Lasiosphaeris hirsuta</name>
    <dbReference type="NCBI Taxonomy" id="260670"/>
    <lineage>
        <taxon>Eukaryota</taxon>
        <taxon>Fungi</taxon>
        <taxon>Dikarya</taxon>
        <taxon>Ascomycota</taxon>
        <taxon>Pezizomycotina</taxon>
        <taxon>Sordariomycetes</taxon>
        <taxon>Sordariomycetidae</taxon>
        <taxon>Sordariales</taxon>
        <taxon>Lasiosphaeriaceae</taxon>
        <taxon>Lasiosphaeris</taxon>
    </lineage>
</organism>
<dbReference type="EMBL" id="JAUKUA010000001">
    <property type="protein sequence ID" value="KAK0732104.1"/>
    <property type="molecule type" value="Genomic_DNA"/>
</dbReference>
<gene>
    <name evidence="2" type="ORF">B0H67DRAFT_566684</name>
</gene>
<name>A0AA40BDD1_9PEZI</name>
<reference evidence="2" key="1">
    <citation type="submission" date="2023-06" db="EMBL/GenBank/DDBJ databases">
        <title>Genome-scale phylogeny and comparative genomics of the fungal order Sordariales.</title>
        <authorList>
            <consortium name="Lawrence Berkeley National Laboratory"/>
            <person name="Hensen N."/>
            <person name="Bonometti L."/>
            <person name="Westerberg I."/>
            <person name="Brannstrom I.O."/>
            <person name="Guillou S."/>
            <person name="Cros-Aarteil S."/>
            <person name="Calhoun S."/>
            <person name="Haridas S."/>
            <person name="Kuo A."/>
            <person name="Mondo S."/>
            <person name="Pangilinan J."/>
            <person name="Riley R."/>
            <person name="Labutti K."/>
            <person name="Andreopoulos B."/>
            <person name="Lipzen A."/>
            <person name="Chen C."/>
            <person name="Yanf M."/>
            <person name="Daum C."/>
            <person name="Ng V."/>
            <person name="Clum A."/>
            <person name="Steindorff A."/>
            <person name="Ohm R."/>
            <person name="Martin F."/>
            <person name="Silar P."/>
            <person name="Natvig D."/>
            <person name="Lalanne C."/>
            <person name="Gautier V."/>
            <person name="Ament-Velasquez S.L."/>
            <person name="Kruys A."/>
            <person name="Hutchinson M.I."/>
            <person name="Powell A.J."/>
            <person name="Barry K."/>
            <person name="Miller A.N."/>
            <person name="Grigoriev I.V."/>
            <person name="Debuchy R."/>
            <person name="Gladieux P."/>
            <person name="Thoren M.H."/>
            <person name="Johannesson H."/>
        </authorList>
    </citation>
    <scope>NUCLEOTIDE SEQUENCE</scope>
    <source>
        <strain evidence="2">SMH4607-1</strain>
    </source>
</reference>
<proteinExistence type="predicted"/>
<dbReference type="SUPFAM" id="SSF51735">
    <property type="entry name" value="NAD(P)-binding Rossmann-fold domains"/>
    <property type="match status" value="1"/>
</dbReference>
<accession>A0AA40BDD1</accession>
<dbReference type="Pfam" id="PF13460">
    <property type="entry name" value="NAD_binding_10"/>
    <property type="match status" value="1"/>
</dbReference>
<dbReference type="Gene3D" id="3.90.25.10">
    <property type="entry name" value="UDP-galactose 4-epimerase, domain 1"/>
    <property type="match status" value="1"/>
</dbReference>
<dbReference type="Gene3D" id="3.40.50.720">
    <property type="entry name" value="NAD(P)-binding Rossmann-like Domain"/>
    <property type="match status" value="1"/>
</dbReference>
<sequence length="299" mass="32653">MHITIAPASTQTGQATIRFLLADPSNPSVRGVYRNLTKVPDEFKSHPRFEAVRGDIEDVSSLHFEGSDAVLNIQPAIYEDKDTVAHARTVSGNIKTAVQAAASVKRLVLVSSEGAQYDHGVGEILTNHAAEIVLQDAAPEVVIVRCAYFMENWAAAIETIQEASFFFSTLTPLDFKLPHIATQDIGQACAAELLSTGAPLKSNPYIFDLEGPQPYSALDVKRAFEDAAGKELEVRPVEKEGLLEFWSTVFPPEVAKRFTELNLSFLPGGILHENSKPTGETRYGKTELVEVFKQLLGGQ</sequence>
<evidence type="ECO:0000259" key="1">
    <source>
        <dbReference type="Pfam" id="PF13460"/>
    </source>
</evidence>
<dbReference type="PANTHER" id="PTHR43162:SF1">
    <property type="entry name" value="PRESTALK A DIFFERENTIATION PROTEIN A"/>
    <property type="match status" value="1"/>
</dbReference>
<protein>
    <recommendedName>
        <fullName evidence="1">NAD(P)-binding domain-containing protein</fullName>
    </recommendedName>
</protein>
<dbReference type="AlphaFoldDB" id="A0AA40BDD1"/>
<dbReference type="Proteomes" id="UP001172102">
    <property type="component" value="Unassembled WGS sequence"/>
</dbReference>
<evidence type="ECO:0000313" key="2">
    <source>
        <dbReference type="EMBL" id="KAK0732104.1"/>
    </source>
</evidence>
<dbReference type="InterPro" id="IPR036291">
    <property type="entry name" value="NAD(P)-bd_dom_sf"/>
</dbReference>
<dbReference type="InterPro" id="IPR016040">
    <property type="entry name" value="NAD(P)-bd_dom"/>
</dbReference>
<keyword evidence="3" id="KW-1185">Reference proteome</keyword>
<evidence type="ECO:0000313" key="3">
    <source>
        <dbReference type="Proteomes" id="UP001172102"/>
    </source>
</evidence>
<feature type="domain" description="NAD(P)-binding" evidence="1">
    <location>
        <begin position="8"/>
        <end position="164"/>
    </location>
</feature>
<comment type="caution">
    <text evidence="2">The sequence shown here is derived from an EMBL/GenBank/DDBJ whole genome shotgun (WGS) entry which is preliminary data.</text>
</comment>
<dbReference type="PANTHER" id="PTHR43162">
    <property type="match status" value="1"/>
</dbReference>